<keyword evidence="8" id="KW-0067">ATP-binding</keyword>
<dbReference type="CDD" id="cd01414">
    <property type="entry name" value="SAICAR_synt_Sc"/>
    <property type="match status" value="1"/>
</dbReference>
<name>A0A139AVX4_GONPJ</name>
<dbReference type="Pfam" id="PF01259">
    <property type="entry name" value="SAICAR_synt"/>
    <property type="match status" value="1"/>
</dbReference>
<dbReference type="HAMAP" id="MF_00137">
    <property type="entry name" value="SAICAR_synth"/>
    <property type="match status" value="1"/>
</dbReference>
<dbReference type="SUPFAM" id="SSF56104">
    <property type="entry name" value="SAICAR synthase-like"/>
    <property type="match status" value="1"/>
</dbReference>
<evidence type="ECO:0000256" key="2">
    <source>
        <dbReference type="ARBA" id="ARBA00010190"/>
    </source>
</evidence>
<evidence type="ECO:0000256" key="5">
    <source>
        <dbReference type="ARBA" id="ARBA00022598"/>
    </source>
</evidence>
<evidence type="ECO:0000256" key="7">
    <source>
        <dbReference type="ARBA" id="ARBA00022755"/>
    </source>
</evidence>
<dbReference type="Proteomes" id="UP000070544">
    <property type="component" value="Unassembled WGS sequence"/>
</dbReference>
<dbReference type="AlphaFoldDB" id="A0A139AVX4"/>
<dbReference type="FunFam" id="3.30.470.20:FF:000015">
    <property type="entry name" value="Phosphoribosylaminoimidazole-succinocarboxamide synthase"/>
    <property type="match status" value="1"/>
</dbReference>
<dbReference type="GO" id="GO:0005524">
    <property type="term" value="F:ATP binding"/>
    <property type="evidence" value="ECO:0007669"/>
    <property type="project" value="UniProtKB-KW"/>
</dbReference>
<evidence type="ECO:0000259" key="10">
    <source>
        <dbReference type="Pfam" id="PF01259"/>
    </source>
</evidence>
<evidence type="ECO:0000256" key="3">
    <source>
        <dbReference type="ARBA" id="ARBA00012217"/>
    </source>
</evidence>
<dbReference type="NCBIfam" id="NF010568">
    <property type="entry name" value="PRK13961.1"/>
    <property type="match status" value="1"/>
</dbReference>
<comment type="pathway">
    <text evidence="1">Purine metabolism; IMP biosynthesis via de novo pathway; 5-amino-1-(5-phospho-D-ribosyl)imidazole-4-carboxamide from 5-amino-1-(5-phospho-D-ribosyl)imidazole-4-carboxylate: step 1/2.</text>
</comment>
<dbReference type="UniPathway" id="UPA00074">
    <property type="reaction ID" value="UER00131"/>
</dbReference>
<keyword evidence="12" id="KW-1185">Reference proteome</keyword>
<evidence type="ECO:0000256" key="8">
    <source>
        <dbReference type="ARBA" id="ARBA00022840"/>
    </source>
</evidence>
<reference evidence="11 12" key="1">
    <citation type="journal article" date="2015" name="Genome Biol. Evol.">
        <title>Phylogenomic analyses indicate that early fungi evolved digesting cell walls of algal ancestors of land plants.</title>
        <authorList>
            <person name="Chang Y."/>
            <person name="Wang S."/>
            <person name="Sekimoto S."/>
            <person name="Aerts A.L."/>
            <person name="Choi C."/>
            <person name="Clum A."/>
            <person name="LaButti K.M."/>
            <person name="Lindquist E.A."/>
            <person name="Yee Ngan C."/>
            <person name="Ohm R.A."/>
            <person name="Salamov A.A."/>
            <person name="Grigoriev I.V."/>
            <person name="Spatafora J.W."/>
            <person name="Berbee M.L."/>
        </authorList>
    </citation>
    <scope>NUCLEOTIDE SEQUENCE [LARGE SCALE GENOMIC DNA]</scope>
    <source>
        <strain evidence="11 12">JEL478</strain>
    </source>
</reference>
<dbReference type="InterPro" id="IPR018236">
    <property type="entry name" value="SAICAR_synthetase_CS"/>
</dbReference>
<dbReference type="PANTHER" id="PTHR43700:SF1">
    <property type="entry name" value="PHOSPHORIBOSYLAMINOIMIDAZOLE-SUCCINOCARBOXAMIDE SYNTHASE"/>
    <property type="match status" value="1"/>
</dbReference>
<feature type="domain" description="SAICAR synthetase/ADE2 N-terminal" evidence="10">
    <location>
        <begin position="15"/>
        <end position="261"/>
    </location>
</feature>
<dbReference type="Gene3D" id="3.30.470.20">
    <property type="entry name" value="ATP-grasp fold, B domain"/>
    <property type="match status" value="1"/>
</dbReference>
<sequence>MSVVTQTECPKLKLIARGKVRDLYEVDDSSLLFVATDRISAFDVIMKNGIPGKGKILTQLSVFWFGLLADVLPNHLITTDISAMPSAVQEYRSQLEGRVMLVKKVKIAPIEAIVRGYVAGSGWAEYKKKGTICDISLPTGLVESSKLPEPLFTPSTKAEIGEHDENIHPSKVPQIVGEKTATEMAQSAVQLYVKARDYAMERGIIIADTKFEFGVDANGQLILADEVLTPDSSRFWPMDAYAPGRSQSSFDKQYLRDYLDSIGFDKTNGIELPQDVVHNTLEKYIQAFKLLTGNDPVL</sequence>
<evidence type="ECO:0000256" key="9">
    <source>
        <dbReference type="ARBA" id="ARBA00030409"/>
    </source>
</evidence>
<dbReference type="FunFam" id="3.30.200.20:FF:000392">
    <property type="entry name" value="Phosphoribosylaminoimidazole-succinocarboxamide synthase"/>
    <property type="match status" value="1"/>
</dbReference>
<comment type="similarity">
    <text evidence="2">Belongs to the SAICAR synthetase family.</text>
</comment>
<evidence type="ECO:0000313" key="12">
    <source>
        <dbReference type="Proteomes" id="UP000070544"/>
    </source>
</evidence>
<evidence type="ECO:0000256" key="4">
    <source>
        <dbReference type="ARBA" id="ARBA00016460"/>
    </source>
</evidence>
<dbReference type="EMBL" id="KQ965734">
    <property type="protein sequence ID" value="KXS20880.1"/>
    <property type="molecule type" value="Genomic_DNA"/>
</dbReference>
<dbReference type="InterPro" id="IPR001636">
    <property type="entry name" value="SAICAR_synth"/>
</dbReference>
<gene>
    <name evidence="11" type="ORF">M427DRAFT_119430</name>
</gene>
<dbReference type="GO" id="GO:0046084">
    <property type="term" value="P:adenine biosynthetic process"/>
    <property type="evidence" value="ECO:0007669"/>
    <property type="project" value="EnsemblFungi"/>
</dbReference>
<keyword evidence="6" id="KW-0547">Nucleotide-binding</keyword>
<dbReference type="Gene3D" id="3.30.200.20">
    <property type="entry name" value="Phosphorylase Kinase, domain 1"/>
    <property type="match status" value="1"/>
</dbReference>
<dbReference type="PROSITE" id="PS01058">
    <property type="entry name" value="SAICAR_SYNTHETASE_2"/>
    <property type="match status" value="1"/>
</dbReference>
<evidence type="ECO:0000256" key="1">
    <source>
        <dbReference type="ARBA" id="ARBA00004672"/>
    </source>
</evidence>
<dbReference type="InterPro" id="IPR028923">
    <property type="entry name" value="SAICAR_synt/ADE2_N"/>
</dbReference>
<dbReference type="OMA" id="CEPFKVE"/>
<dbReference type="GO" id="GO:0004639">
    <property type="term" value="F:phosphoribosylaminoimidazolesuccinocarboxamide synthase activity"/>
    <property type="evidence" value="ECO:0007669"/>
    <property type="project" value="UniProtKB-EC"/>
</dbReference>
<protein>
    <recommendedName>
        <fullName evidence="4">Phosphoribosylaminoimidazole-succinocarboxamide synthase</fullName>
        <ecNumber evidence="3">6.3.2.6</ecNumber>
    </recommendedName>
    <alternativeName>
        <fullName evidence="9">SAICAR synthetase</fullName>
    </alternativeName>
</protein>
<dbReference type="GO" id="GO:0005737">
    <property type="term" value="C:cytoplasm"/>
    <property type="evidence" value="ECO:0007669"/>
    <property type="project" value="TreeGrafter"/>
</dbReference>
<evidence type="ECO:0000313" key="11">
    <source>
        <dbReference type="EMBL" id="KXS20880.1"/>
    </source>
</evidence>
<keyword evidence="7" id="KW-0658">Purine biosynthesis</keyword>
<dbReference type="GO" id="GO:0006189">
    <property type="term" value="P:'de novo' IMP biosynthetic process"/>
    <property type="evidence" value="ECO:0007669"/>
    <property type="project" value="UniProtKB-UniPathway"/>
</dbReference>
<dbReference type="NCBIfam" id="TIGR00081">
    <property type="entry name" value="purC"/>
    <property type="match status" value="1"/>
</dbReference>
<organism evidence="11 12">
    <name type="scientific">Gonapodya prolifera (strain JEL478)</name>
    <name type="common">Monoblepharis prolifera</name>
    <dbReference type="NCBI Taxonomy" id="1344416"/>
    <lineage>
        <taxon>Eukaryota</taxon>
        <taxon>Fungi</taxon>
        <taxon>Fungi incertae sedis</taxon>
        <taxon>Chytridiomycota</taxon>
        <taxon>Chytridiomycota incertae sedis</taxon>
        <taxon>Monoblepharidomycetes</taxon>
        <taxon>Monoblepharidales</taxon>
        <taxon>Gonapodyaceae</taxon>
        <taxon>Gonapodya</taxon>
    </lineage>
</organism>
<keyword evidence="5" id="KW-0436">Ligase</keyword>
<accession>A0A139AVX4</accession>
<dbReference type="EC" id="6.3.2.6" evidence="3"/>
<dbReference type="OrthoDB" id="9991235at2759"/>
<proteinExistence type="inferred from homology"/>
<dbReference type="PANTHER" id="PTHR43700">
    <property type="entry name" value="PHOSPHORIBOSYLAMINOIMIDAZOLE-SUCCINOCARBOXAMIDE SYNTHASE"/>
    <property type="match status" value="1"/>
</dbReference>
<dbReference type="STRING" id="1344416.A0A139AVX4"/>
<evidence type="ECO:0000256" key="6">
    <source>
        <dbReference type="ARBA" id="ARBA00022741"/>
    </source>
</evidence>